<name>A0AC58SNH4_TOBAC</name>
<dbReference type="Proteomes" id="UP000790787">
    <property type="component" value="Chromosome 14"/>
</dbReference>
<evidence type="ECO:0000313" key="2">
    <source>
        <dbReference type="RefSeq" id="XP_075086525.1"/>
    </source>
</evidence>
<reference evidence="2" key="2">
    <citation type="submission" date="2025-08" db="UniProtKB">
        <authorList>
            <consortium name="RefSeq"/>
        </authorList>
    </citation>
    <scope>IDENTIFICATION</scope>
    <source>
        <tissue evidence="2">Leaf</tissue>
    </source>
</reference>
<keyword evidence="1" id="KW-1185">Reference proteome</keyword>
<protein>
    <submittedName>
        <fullName evidence="2">Uncharacterized protein LOC142169188</fullName>
    </submittedName>
</protein>
<evidence type="ECO:0000313" key="1">
    <source>
        <dbReference type="Proteomes" id="UP000790787"/>
    </source>
</evidence>
<organism evidence="1 2">
    <name type="scientific">Nicotiana tabacum</name>
    <name type="common">Common tobacco</name>
    <dbReference type="NCBI Taxonomy" id="4097"/>
    <lineage>
        <taxon>Eukaryota</taxon>
        <taxon>Viridiplantae</taxon>
        <taxon>Streptophyta</taxon>
        <taxon>Embryophyta</taxon>
        <taxon>Tracheophyta</taxon>
        <taxon>Spermatophyta</taxon>
        <taxon>Magnoliopsida</taxon>
        <taxon>eudicotyledons</taxon>
        <taxon>Gunneridae</taxon>
        <taxon>Pentapetalae</taxon>
        <taxon>asterids</taxon>
        <taxon>lamiids</taxon>
        <taxon>Solanales</taxon>
        <taxon>Solanaceae</taxon>
        <taxon>Nicotianoideae</taxon>
        <taxon>Nicotianeae</taxon>
        <taxon>Nicotiana</taxon>
    </lineage>
</organism>
<gene>
    <name evidence="2" type="primary">LOC142169188</name>
</gene>
<proteinExistence type="predicted"/>
<sequence length="272" mass="31643">MDFIEGPPKSKGKSVIWVVVDRLTKYAHFVGLSHPYSATDIARLFMDNIYKLHGIPEDIVSDRDPVFTRKFWQKLLSMMGVNLNTSTAYHPQTDGQTEVVNRCLETYLRCFVQTHKLIGIAGDSESQEVDRILLTREFKLQLLKYHLQRAQQRMVEQANKHRLDMQFQEGDWKVGQVAYKLSLPPQLLIHPTFHVSQLKRCHELPKTITHPQVLELASPYCPQPQKNLDRRLIQKGNKVVAQVLVQWEKLSVDLATWEDYQALNIRFPKFLP</sequence>
<reference evidence="1" key="1">
    <citation type="journal article" date="2014" name="Nat. Commun.">
        <title>The tobacco genome sequence and its comparison with those of tomato and potato.</title>
        <authorList>
            <person name="Sierro N."/>
            <person name="Battey J.N."/>
            <person name="Ouadi S."/>
            <person name="Bakaher N."/>
            <person name="Bovet L."/>
            <person name="Willig A."/>
            <person name="Goepfert S."/>
            <person name="Peitsch M.C."/>
            <person name="Ivanov N.V."/>
        </authorList>
    </citation>
    <scope>NUCLEOTIDE SEQUENCE [LARGE SCALE GENOMIC DNA]</scope>
</reference>
<dbReference type="RefSeq" id="XP_075086525.1">
    <property type="nucleotide sequence ID" value="XM_075230424.1"/>
</dbReference>
<accession>A0AC58SNH4</accession>